<reference evidence="1" key="1">
    <citation type="submission" date="2021-06" db="EMBL/GenBank/DDBJ databases">
        <authorList>
            <person name="Kallberg Y."/>
            <person name="Tangrot J."/>
            <person name="Rosling A."/>
        </authorList>
    </citation>
    <scope>NUCLEOTIDE SEQUENCE</scope>
    <source>
        <strain evidence="1">FL966</strain>
    </source>
</reference>
<proteinExistence type="predicted"/>
<gene>
    <name evidence="1" type="ORF">CPELLU_LOCUS10062</name>
</gene>
<sequence>MSESEFTCQDFEKCINSKKNNKNSFTVASKENSQDDFTITSEENSQNGFIVTSEENSQDGFTVDNVALVEAFANAQQAFIERPHRGNPIMLCTELEKHENDTSDTLIDIRR</sequence>
<evidence type="ECO:0000313" key="1">
    <source>
        <dbReference type="EMBL" id="CAG8666741.1"/>
    </source>
</evidence>
<dbReference type="OrthoDB" id="2487616at2759"/>
<keyword evidence="2" id="KW-1185">Reference proteome</keyword>
<organism evidence="1 2">
    <name type="scientific">Cetraspora pellucida</name>
    <dbReference type="NCBI Taxonomy" id="1433469"/>
    <lineage>
        <taxon>Eukaryota</taxon>
        <taxon>Fungi</taxon>
        <taxon>Fungi incertae sedis</taxon>
        <taxon>Mucoromycota</taxon>
        <taxon>Glomeromycotina</taxon>
        <taxon>Glomeromycetes</taxon>
        <taxon>Diversisporales</taxon>
        <taxon>Gigasporaceae</taxon>
        <taxon>Cetraspora</taxon>
    </lineage>
</organism>
<dbReference type="Proteomes" id="UP000789759">
    <property type="component" value="Unassembled WGS sequence"/>
</dbReference>
<protein>
    <submittedName>
        <fullName evidence="1">1338_t:CDS:1</fullName>
    </submittedName>
</protein>
<comment type="caution">
    <text evidence="1">The sequence shown here is derived from an EMBL/GenBank/DDBJ whole genome shotgun (WGS) entry which is preliminary data.</text>
</comment>
<evidence type="ECO:0000313" key="2">
    <source>
        <dbReference type="Proteomes" id="UP000789759"/>
    </source>
</evidence>
<accession>A0A9N9E7P0</accession>
<dbReference type="AlphaFoldDB" id="A0A9N9E7P0"/>
<name>A0A9N9E7P0_9GLOM</name>
<dbReference type="EMBL" id="CAJVQA010008121">
    <property type="protein sequence ID" value="CAG8666741.1"/>
    <property type="molecule type" value="Genomic_DNA"/>
</dbReference>